<dbReference type="EMBL" id="ML119657">
    <property type="protein sequence ID" value="RPA84718.1"/>
    <property type="molecule type" value="Genomic_DNA"/>
</dbReference>
<sequence length="153" mass="17379">MWPDQQIGVQRRLTRLRTRQGIFLARRKLFISRFSAALAHSAFLRTPPAKLGLGFRGLLGSVEAKVPTSFATILTEENFEEEEKALQTAEIRLGKVRVQCGFWEMFLDAMDSDDNVDCWRDSPKLWEIASQARIAGDATLMHVLRQAPAWLCS</sequence>
<dbReference type="Proteomes" id="UP000275078">
    <property type="component" value="Unassembled WGS sequence"/>
</dbReference>
<proteinExistence type="predicted"/>
<keyword evidence="2" id="KW-1185">Reference proteome</keyword>
<name>A0A3N4IJ34_ASCIM</name>
<reference evidence="1 2" key="1">
    <citation type="journal article" date="2018" name="Nat. Ecol. Evol.">
        <title>Pezizomycetes genomes reveal the molecular basis of ectomycorrhizal truffle lifestyle.</title>
        <authorList>
            <person name="Murat C."/>
            <person name="Payen T."/>
            <person name="Noel B."/>
            <person name="Kuo A."/>
            <person name="Morin E."/>
            <person name="Chen J."/>
            <person name="Kohler A."/>
            <person name="Krizsan K."/>
            <person name="Balestrini R."/>
            <person name="Da Silva C."/>
            <person name="Montanini B."/>
            <person name="Hainaut M."/>
            <person name="Levati E."/>
            <person name="Barry K.W."/>
            <person name="Belfiori B."/>
            <person name="Cichocki N."/>
            <person name="Clum A."/>
            <person name="Dockter R.B."/>
            <person name="Fauchery L."/>
            <person name="Guy J."/>
            <person name="Iotti M."/>
            <person name="Le Tacon F."/>
            <person name="Lindquist E.A."/>
            <person name="Lipzen A."/>
            <person name="Malagnac F."/>
            <person name="Mello A."/>
            <person name="Molinier V."/>
            <person name="Miyauchi S."/>
            <person name="Poulain J."/>
            <person name="Riccioni C."/>
            <person name="Rubini A."/>
            <person name="Sitrit Y."/>
            <person name="Splivallo R."/>
            <person name="Traeger S."/>
            <person name="Wang M."/>
            <person name="Zifcakova L."/>
            <person name="Wipf D."/>
            <person name="Zambonelli A."/>
            <person name="Paolocci F."/>
            <person name="Nowrousian M."/>
            <person name="Ottonello S."/>
            <person name="Baldrian P."/>
            <person name="Spatafora J.W."/>
            <person name="Henrissat B."/>
            <person name="Nagy L.G."/>
            <person name="Aury J.M."/>
            <person name="Wincker P."/>
            <person name="Grigoriev I.V."/>
            <person name="Bonfante P."/>
            <person name="Martin F.M."/>
        </authorList>
    </citation>
    <scope>NUCLEOTIDE SEQUENCE [LARGE SCALE GENOMIC DNA]</scope>
    <source>
        <strain evidence="1 2">RN42</strain>
    </source>
</reference>
<dbReference type="AlphaFoldDB" id="A0A3N4IJ34"/>
<gene>
    <name evidence="1" type="ORF">BJ508DRAFT_26060</name>
</gene>
<evidence type="ECO:0000313" key="1">
    <source>
        <dbReference type="EMBL" id="RPA84718.1"/>
    </source>
</evidence>
<evidence type="ECO:0000313" key="2">
    <source>
        <dbReference type="Proteomes" id="UP000275078"/>
    </source>
</evidence>
<accession>A0A3N4IJ34</accession>
<organism evidence="1 2">
    <name type="scientific">Ascobolus immersus RN42</name>
    <dbReference type="NCBI Taxonomy" id="1160509"/>
    <lineage>
        <taxon>Eukaryota</taxon>
        <taxon>Fungi</taxon>
        <taxon>Dikarya</taxon>
        <taxon>Ascomycota</taxon>
        <taxon>Pezizomycotina</taxon>
        <taxon>Pezizomycetes</taxon>
        <taxon>Pezizales</taxon>
        <taxon>Ascobolaceae</taxon>
        <taxon>Ascobolus</taxon>
    </lineage>
</organism>
<protein>
    <submittedName>
        <fullName evidence="1">Uncharacterized protein</fullName>
    </submittedName>
</protein>